<keyword evidence="3" id="KW-1185">Reference proteome</keyword>
<evidence type="ECO:0000313" key="3">
    <source>
        <dbReference type="Proteomes" id="UP000265411"/>
    </source>
</evidence>
<keyword evidence="1" id="KW-0472">Membrane</keyword>
<dbReference type="Proteomes" id="UP000265411">
    <property type="component" value="Unassembled WGS sequence"/>
</dbReference>
<proteinExistence type="predicted"/>
<accession>A0A395R4X8</accession>
<evidence type="ECO:0000313" key="2">
    <source>
        <dbReference type="EMBL" id="RGP55146.1"/>
    </source>
</evidence>
<protein>
    <submittedName>
        <fullName evidence="2">Uncharacterized protein</fullName>
    </submittedName>
</protein>
<name>A0A395R4X8_9PSED</name>
<organism evidence="2 3">
    <name type="scientific">Pseudomonas abyssi</name>
    <dbReference type="NCBI Taxonomy" id="170540"/>
    <lineage>
        <taxon>Bacteria</taxon>
        <taxon>Pseudomonadati</taxon>
        <taxon>Pseudomonadota</taxon>
        <taxon>Gammaproteobacteria</taxon>
        <taxon>Pseudomonadales</taxon>
        <taxon>Pseudomonadaceae</taxon>
        <taxon>Pseudomonas</taxon>
    </lineage>
</organism>
<dbReference type="RefSeq" id="WP_118130148.1">
    <property type="nucleotide sequence ID" value="NZ_LMAZ01000002.1"/>
</dbReference>
<dbReference type="AlphaFoldDB" id="A0A395R4X8"/>
<comment type="caution">
    <text evidence="2">The sequence shown here is derived from an EMBL/GenBank/DDBJ whole genome shotgun (WGS) entry which is preliminary data.</text>
</comment>
<keyword evidence="1" id="KW-0812">Transmembrane</keyword>
<feature type="transmembrane region" description="Helical" evidence="1">
    <location>
        <begin position="208"/>
        <end position="229"/>
    </location>
</feature>
<evidence type="ECO:0000256" key="1">
    <source>
        <dbReference type="SAM" id="Phobius"/>
    </source>
</evidence>
<keyword evidence="1" id="KW-1133">Transmembrane helix</keyword>
<gene>
    <name evidence="2" type="ORF">ASB58_08690</name>
</gene>
<dbReference type="OrthoDB" id="8820879at2"/>
<dbReference type="EMBL" id="LMAZ01000002">
    <property type="protein sequence ID" value="RGP55146.1"/>
    <property type="molecule type" value="Genomic_DNA"/>
</dbReference>
<sequence>MKITLRLVGVLGLLIFGLLISVTFLSPGAVEESTKGFVKHQIEMEIRARQQAVVESDMAAQALVIALGLGLESEAIQRSLDRNLPQVIAGVVASMCDYDCAKSRALAESITSGYLERLERIQVAEHTLGDIIKTKYVDIVAALKFDLRVFLGSNLFLFFALLLMSFAKPQALVHLFVPAVLLFVSTIAASAMYVFGQDWFYAILYNDYMGFGYLAYLSLIFGVLMDIAVNKARVTCSVINGVANALGSALSVVPC</sequence>
<feature type="transmembrane region" description="Helical" evidence="1">
    <location>
        <begin position="173"/>
        <end position="196"/>
    </location>
</feature>
<feature type="transmembrane region" description="Helical" evidence="1">
    <location>
        <begin position="147"/>
        <end position="166"/>
    </location>
</feature>
<reference evidence="2 3" key="1">
    <citation type="journal article" date="2018" name="Syst. Appl. Microbiol.">
        <title>Pseudomonas gallaeciensis sp. nov., isolated from crude-oil-contaminated intertidal sand samples after the Prestige oil spill.</title>
        <authorList>
            <person name="Mulet M."/>
            <person name="Sanchez D."/>
            <person name="Rodriguez A.C."/>
            <person name="Nogales B."/>
            <person name="Bosch R."/>
            <person name="Busquets A."/>
            <person name="Gomila M."/>
            <person name="Lalucat J."/>
            <person name="Garcia-Valdes E."/>
        </authorList>
    </citation>
    <scope>NUCLEOTIDE SEQUENCE [LARGE SCALE GENOMIC DNA]</scope>
    <source>
        <strain evidence="2 3">V113</strain>
    </source>
</reference>